<gene>
    <name evidence="1" type="ORF">VZ95_18560</name>
</gene>
<proteinExistence type="predicted"/>
<name>A0A0F3INL0_9PROT</name>
<dbReference type="AlphaFoldDB" id="A0A0F3INL0"/>
<evidence type="ECO:0000313" key="1">
    <source>
        <dbReference type="EMBL" id="KJV08320.1"/>
    </source>
</evidence>
<accession>A0A0F3INL0</accession>
<dbReference type="RefSeq" id="WP_045777183.1">
    <property type="nucleotide sequence ID" value="NZ_LAJY01000644.1"/>
</dbReference>
<protein>
    <submittedName>
        <fullName evidence="1">Uncharacterized protein</fullName>
    </submittedName>
</protein>
<dbReference type="EMBL" id="LAJY01000644">
    <property type="protein sequence ID" value="KJV08320.1"/>
    <property type="molecule type" value="Genomic_DNA"/>
</dbReference>
<feature type="non-terminal residue" evidence="1">
    <location>
        <position position="1"/>
    </location>
</feature>
<dbReference type="Proteomes" id="UP000033774">
    <property type="component" value="Unassembled WGS sequence"/>
</dbReference>
<sequence>QKLPLAMHSFAVGDDGRLVKQVLSRIAFHFTVDGLTYHALALQGEDAGFVEIYTDLGGIPYSAEGVARRVDVAEIIYATRDMPNVRVSVTDKQHVLLSASTAVDNATVSQTILATASTLVMKNAALAPTPRPLWPAKPP</sequence>
<comment type="caution">
    <text evidence="1">The sequence shown here is derived from an EMBL/GenBank/DDBJ whole genome shotgun (WGS) entry which is preliminary data.</text>
</comment>
<evidence type="ECO:0000313" key="2">
    <source>
        <dbReference type="Proteomes" id="UP000033774"/>
    </source>
</evidence>
<keyword evidence="2" id="KW-1185">Reference proteome</keyword>
<reference evidence="1 2" key="1">
    <citation type="submission" date="2015-03" db="EMBL/GenBank/DDBJ databases">
        <title>Draft genome sequence of Elstera litoralis.</title>
        <authorList>
            <person name="Rahalkar M.C."/>
            <person name="Dhakephalkar P.K."/>
            <person name="Pore S.D."/>
            <person name="Arora P."/>
            <person name="Kapse N.G."/>
            <person name="Pandit P.S."/>
        </authorList>
    </citation>
    <scope>NUCLEOTIDE SEQUENCE [LARGE SCALE GENOMIC DNA]</scope>
    <source>
        <strain evidence="1 2">Dia-1</strain>
    </source>
</reference>
<organism evidence="1 2">
    <name type="scientific">Elstera litoralis</name>
    <dbReference type="NCBI Taxonomy" id="552518"/>
    <lineage>
        <taxon>Bacteria</taxon>
        <taxon>Pseudomonadati</taxon>
        <taxon>Pseudomonadota</taxon>
        <taxon>Alphaproteobacteria</taxon>
        <taxon>Rhodospirillales</taxon>
        <taxon>Rhodospirillaceae</taxon>
        <taxon>Elstera</taxon>
    </lineage>
</organism>